<evidence type="ECO:0000256" key="3">
    <source>
        <dbReference type="ARBA" id="ARBA00011233"/>
    </source>
</evidence>
<comment type="caution">
    <text evidence="6">The sequence shown here is derived from an EMBL/GenBank/DDBJ whole genome shotgun (WGS) entry which is preliminary data.</text>
</comment>
<reference evidence="6" key="2">
    <citation type="submission" date="2023-04" db="EMBL/GenBank/DDBJ databases">
        <title>Paracnuella aquatica gen. nov., sp. nov., a member of the family Chitinophagaceae isolated from a hot spring.</title>
        <authorList>
            <person name="Wang C."/>
        </authorList>
    </citation>
    <scope>NUCLEOTIDE SEQUENCE</scope>
    <source>
        <strain evidence="6">LB-8</strain>
    </source>
</reference>
<keyword evidence="4" id="KW-0456">Lyase</keyword>
<dbReference type="InterPro" id="IPR000887">
    <property type="entry name" value="Aldlse_KDPG_KHG"/>
</dbReference>
<keyword evidence="7" id="KW-1185">Reference proteome</keyword>
<sequence length="228" mass="24922">MSLTTTNVTDKKSEILQLTIQQGVLPLYFNKDEEVSISVLRALYEAGIRTVEYTNRGEAALNNFKAMRKVCDTELKGMYLGIGTIKNREQAQAFVDAGADYLISPGLVEDAAEVADKNNLLWVPGCMTPTEIIKAENMGAKLIKIFPGNIVGPGFVSAIKELFSGLKFIITGGVEPEETNLRGWFNAGAAAVGMGSKLITKQILENKEYSKITALTQESLKLIDQVRK</sequence>
<accession>A0A9X2XW62</accession>
<dbReference type="InterPro" id="IPR013785">
    <property type="entry name" value="Aldolase_TIM"/>
</dbReference>
<dbReference type="RefSeq" id="WP_279296220.1">
    <property type="nucleotide sequence ID" value="NZ_JAOTIF010000002.1"/>
</dbReference>
<dbReference type="Proteomes" id="UP001155483">
    <property type="component" value="Unassembled WGS sequence"/>
</dbReference>
<protein>
    <submittedName>
        <fullName evidence="6">Bifunctional 4-hydroxy-2-oxoglutarate aldolase/2-dehydro-3-deoxy-phosphogluconate aldolase</fullName>
    </submittedName>
</protein>
<dbReference type="GO" id="GO:0016829">
    <property type="term" value="F:lyase activity"/>
    <property type="evidence" value="ECO:0007669"/>
    <property type="project" value="UniProtKB-KW"/>
</dbReference>
<dbReference type="CDD" id="cd00452">
    <property type="entry name" value="KDPG_aldolase"/>
    <property type="match status" value="1"/>
</dbReference>
<evidence type="ECO:0000313" key="6">
    <source>
        <dbReference type="EMBL" id="MCU7548778.1"/>
    </source>
</evidence>
<reference evidence="6" key="1">
    <citation type="submission" date="2022-09" db="EMBL/GenBank/DDBJ databases">
        <authorList>
            <person name="Yuan C."/>
            <person name="Ke Z."/>
        </authorList>
    </citation>
    <scope>NUCLEOTIDE SEQUENCE</scope>
    <source>
        <strain evidence="6">LB-8</strain>
    </source>
</reference>
<comment type="similarity">
    <text evidence="2">Belongs to the KHG/KDPG aldolase family.</text>
</comment>
<dbReference type="Gene3D" id="3.20.20.70">
    <property type="entry name" value="Aldolase class I"/>
    <property type="match status" value="1"/>
</dbReference>
<keyword evidence="5" id="KW-0119">Carbohydrate metabolism</keyword>
<gene>
    <name evidence="6" type="ORF">OCK74_06595</name>
</gene>
<dbReference type="AlphaFoldDB" id="A0A9X2XW62"/>
<evidence type="ECO:0000313" key="7">
    <source>
        <dbReference type="Proteomes" id="UP001155483"/>
    </source>
</evidence>
<dbReference type="EMBL" id="JAOTIF010000002">
    <property type="protein sequence ID" value="MCU7548778.1"/>
    <property type="molecule type" value="Genomic_DNA"/>
</dbReference>
<dbReference type="PANTHER" id="PTHR30246">
    <property type="entry name" value="2-KETO-3-DEOXY-6-PHOSPHOGLUCONATE ALDOLASE"/>
    <property type="match status" value="1"/>
</dbReference>
<proteinExistence type="inferred from homology"/>
<organism evidence="6 7">
    <name type="scientific">Paraflavisolibacter caeni</name>
    <dbReference type="NCBI Taxonomy" id="2982496"/>
    <lineage>
        <taxon>Bacteria</taxon>
        <taxon>Pseudomonadati</taxon>
        <taxon>Bacteroidota</taxon>
        <taxon>Chitinophagia</taxon>
        <taxon>Chitinophagales</taxon>
        <taxon>Chitinophagaceae</taxon>
        <taxon>Paraflavisolibacter</taxon>
    </lineage>
</organism>
<dbReference type="Pfam" id="PF01081">
    <property type="entry name" value="Aldolase"/>
    <property type="match status" value="1"/>
</dbReference>
<name>A0A9X2XW62_9BACT</name>
<dbReference type="SUPFAM" id="SSF51569">
    <property type="entry name" value="Aldolase"/>
    <property type="match status" value="1"/>
</dbReference>
<dbReference type="PANTHER" id="PTHR30246:SF1">
    <property type="entry name" value="2-DEHYDRO-3-DEOXY-6-PHOSPHOGALACTONATE ALDOLASE-RELATED"/>
    <property type="match status" value="1"/>
</dbReference>
<comment type="pathway">
    <text evidence="1">Carbohydrate acid metabolism.</text>
</comment>
<evidence type="ECO:0000256" key="5">
    <source>
        <dbReference type="ARBA" id="ARBA00023277"/>
    </source>
</evidence>
<evidence type="ECO:0000256" key="1">
    <source>
        <dbReference type="ARBA" id="ARBA00004761"/>
    </source>
</evidence>
<evidence type="ECO:0000256" key="2">
    <source>
        <dbReference type="ARBA" id="ARBA00006906"/>
    </source>
</evidence>
<comment type="subunit">
    <text evidence="3">Homotrimer.</text>
</comment>
<evidence type="ECO:0000256" key="4">
    <source>
        <dbReference type="ARBA" id="ARBA00023239"/>
    </source>
</evidence>